<evidence type="ECO:0000256" key="1">
    <source>
        <dbReference type="SAM" id="MobiDB-lite"/>
    </source>
</evidence>
<evidence type="ECO:0000313" key="4">
    <source>
        <dbReference type="Proteomes" id="UP000011715"/>
    </source>
</evidence>
<reference evidence="3" key="5">
    <citation type="submission" date="2015-06" db="UniProtKB">
        <authorList>
            <consortium name="EnsemblFungi"/>
        </authorList>
    </citation>
    <scope>IDENTIFICATION</scope>
    <source>
        <strain evidence="3">ATCC 64411</strain>
    </source>
</reference>
<dbReference type="eggNOG" id="ENOG502RNA0">
    <property type="taxonomic scope" value="Eukaryota"/>
</dbReference>
<dbReference type="EnsemblFungi" id="MAPG_01995T0">
    <property type="protein sequence ID" value="MAPG_01995T0"/>
    <property type="gene ID" value="MAPG_01995"/>
</dbReference>
<dbReference type="Proteomes" id="UP000011715">
    <property type="component" value="Unassembled WGS sequence"/>
</dbReference>
<keyword evidence="4" id="KW-1185">Reference proteome</keyword>
<reference evidence="2" key="3">
    <citation type="submission" date="2011-03" db="EMBL/GenBank/DDBJ databases">
        <title>Annotation of Magnaporthe poae ATCC 64411.</title>
        <authorList>
            <person name="Ma L.-J."/>
            <person name="Dead R."/>
            <person name="Young S.K."/>
            <person name="Zeng Q."/>
            <person name="Gargeya S."/>
            <person name="Fitzgerald M."/>
            <person name="Haas B."/>
            <person name="Abouelleil A."/>
            <person name="Alvarado L."/>
            <person name="Arachchi H.M."/>
            <person name="Berlin A."/>
            <person name="Brown A."/>
            <person name="Chapman S.B."/>
            <person name="Chen Z."/>
            <person name="Dunbar C."/>
            <person name="Freedman E."/>
            <person name="Gearin G."/>
            <person name="Gellesch M."/>
            <person name="Goldberg J."/>
            <person name="Griggs A."/>
            <person name="Gujja S."/>
            <person name="Heiman D."/>
            <person name="Howarth C."/>
            <person name="Larson L."/>
            <person name="Lui A."/>
            <person name="MacDonald P.J.P."/>
            <person name="Mehta T."/>
            <person name="Montmayeur A."/>
            <person name="Murphy C."/>
            <person name="Neiman D."/>
            <person name="Pearson M."/>
            <person name="Priest M."/>
            <person name="Roberts A."/>
            <person name="Saif S."/>
            <person name="Shea T."/>
            <person name="Shenoy N."/>
            <person name="Sisk P."/>
            <person name="Stolte C."/>
            <person name="Sykes S."/>
            <person name="Yandava C."/>
            <person name="Wortman J."/>
            <person name="Nusbaum C."/>
            <person name="Birren B."/>
        </authorList>
    </citation>
    <scope>NUCLEOTIDE SEQUENCE</scope>
    <source>
        <strain evidence="2">ATCC 64411</strain>
    </source>
</reference>
<feature type="region of interest" description="Disordered" evidence="1">
    <location>
        <begin position="1"/>
        <end position="26"/>
    </location>
</feature>
<reference evidence="3" key="4">
    <citation type="journal article" date="2015" name="G3 (Bethesda)">
        <title>Genome sequences of three phytopathogenic species of the Magnaporthaceae family of fungi.</title>
        <authorList>
            <person name="Okagaki L.H."/>
            <person name="Nunes C.C."/>
            <person name="Sailsbery J."/>
            <person name="Clay B."/>
            <person name="Brown D."/>
            <person name="John T."/>
            <person name="Oh Y."/>
            <person name="Young N."/>
            <person name="Fitzgerald M."/>
            <person name="Haas B.J."/>
            <person name="Zeng Q."/>
            <person name="Young S."/>
            <person name="Adiconis X."/>
            <person name="Fan L."/>
            <person name="Levin J.Z."/>
            <person name="Mitchell T.K."/>
            <person name="Okubara P.A."/>
            <person name="Farman M.L."/>
            <person name="Kohn L.M."/>
            <person name="Birren B."/>
            <person name="Ma L.-J."/>
            <person name="Dean R.A."/>
        </authorList>
    </citation>
    <scope>NUCLEOTIDE SEQUENCE</scope>
    <source>
        <strain evidence="3">ATCC 64411 / 73-15</strain>
    </source>
</reference>
<gene>
    <name evidence="2" type="ORF">MAPG_01995</name>
</gene>
<reference evidence="2" key="2">
    <citation type="submission" date="2010-05" db="EMBL/GenBank/DDBJ databases">
        <title>The Genome Sequence of Magnaporthe poae strain ATCC 64411.</title>
        <authorList>
            <consortium name="The Broad Institute Genome Sequencing Platform"/>
            <consortium name="Broad Institute Genome Sequencing Center for Infectious Disease"/>
            <person name="Ma L.-J."/>
            <person name="Dead R."/>
            <person name="Young S."/>
            <person name="Zeng Q."/>
            <person name="Koehrsen M."/>
            <person name="Alvarado L."/>
            <person name="Berlin A."/>
            <person name="Chapman S.B."/>
            <person name="Chen Z."/>
            <person name="Freedman E."/>
            <person name="Gellesch M."/>
            <person name="Goldberg J."/>
            <person name="Griggs A."/>
            <person name="Gujja S."/>
            <person name="Heilman E.R."/>
            <person name="Heiman D."/>
            <person name="Hepburn T."/>
            <person name="Howarth C."/>
            <person name="Jen D."/>
            <person name="Larson L."/>
            <person name="Mehta T."/>
            <person name="Neiman D."/>
            <person name="Pearson M."/>
            <person name="Roberts A."/>
            <person name="Saif S."/>
            <person name="Shea T."/>
            <person name="Shenoy N."/>
            <person name="Sisk P."/>
            <person name="Stolte C."/>
            <person name="Sykes S."/>
            <person name="Walk T."/>
            <person name="White J."/>
            <person name="Yandava C."/>
            <person name="Haas B."/>
            <person name="Nusbaum C."/>
            <person name="Birren B."/>
        </authorList>
    </citation>
    <scope>NUCLEOTIDE SEQUENCE</scope>
    <source>
        <strain evidence="2">ATCC 64411</strain>
    </source>
</reference>
<reference evidence="4" key="1">
    <citation type="submission" date="2010-05" db="EMBL/GenBank/DDBJ databases">
        <title>The genome sequence of Magnaporthe poae strain ATCC 64411.</title>
        <authorList>
            <person name="Ma L.-J."/>
            <person name="Dead R."/>
            <person name="Young S."/>
            <person name="Zeng Q."/>
            <person name="Koehrsen M."/>
            <person name="Alvarado L."/>
            <person name="Berlin A."/>
            <person name="Chapman S.B."/>
            <person name="Chen Z."/>
            <person name="Freedman E."/>
            <person name="Gellesch M."/>
            <person name="Goldberg J."/>
            <person name="Griggs A."/>
            <person name="Gujja S."/>
            <person name="Heilman E.R."/>
            <person name="Heiman D."/>
            <person name="Hepburn T."/>
            <person name="Howarth C."/>
            <person name="Jen D."/>
            <person name="Larson L."/>
            <person name="Mehta T."/>
            <person name="Neiman D."/>
            <person name="Pearson M."/>
            <person name="Roberts A."/>
            <person name="Saif S."/>
            <person name="Shea T."/>
            <person name="Shenoy N."/>
            <person name="Sisk P."/>
            <person name="Stolte C."/>
            <person name="Sykes S."/>
            <person name="Walk T."/>
            <person name="White J."/>
            <person name="Yandava C."/>
            <person name="Haas B."/>
            <person name="Nusbaum C."/>
            <person name="Birren B."/>
        </authorList>
    </citation>
    <scope>NUCLEOTIDE SEQUENCE [LARGE SCALE GENOMIC DNA]</scope>
    <source>
        <strain evidence="4">ATCC 64411 / 73-15</strain>
    </source>
</reference>
<protein>
    <submittedName>
        <fullName evidence="2 3">Uncharacterized protein</fullName>
    </submittedName>
</protein>
<dbReference type="AlphaFoldDB" id="A0A0C4DQ57"/>
<feature type="compositionally biased region" description="Basic and acidic residues" evidence="1">
    <location>
        <begin position="68"/>
        <end position="98"/>
    </location>
</feature>
<dbReference type="VEuPathDB" id="FungiDB:MAPG_01995"/>
<evidence type="ECO:0000313" key="2">
    <source>
        <dbReference type="EMBL" id="KLU82928.1"/>
    </source>
</evidence>
<dbReference type="EMBL" id="GL876967">
    <property type="protein sequence ID" value="KLU82928.1"/>
    <property type="molecule type" value="Genomic_DNA"/>
</dbReference>
<evidence type="ECO:0000313" key="3">
    <source>
        <dbReference type="EnsemblFungi" id="MAPG_01995T0"/>
    </source>
</evidence>
<proteinExistence type="predicted"/>
<sequence>MNNCSISIRREERTRLSPPPGQKPVDQAVFLVTDRQQRIHALNIHEKQKHIEQQIGEVKSEQPGTDRQPQKPCEENKSQNPDIRCESDSDNSDYKSDNADADFEDYKQGQQPTRLRGRLDQRAALKYERNICKKRAKILRYQAKILDNKASDCRDLELKMRLQTFQELLTGFEHIADRPSGAALRWDDGPDAIYHINSGMVVERIRYCLVGFLWWRLISDEHFIDEDYPLSSEEKSDVLGPQLPRRLRLAQPYHSPGRLPGVLLRLGVTIETGEDAFPIEPGFFHYQQQQPHLTPTPTPLRSPAQGLLHVVLDATNPKSPLADVRTLAGRQPFRFLPSSVVPPMGSAYLVSSAHSFMEEKEPVALPGDIPPDIEAIMASAQLWAYRGRDGRLDQDGGCDSGRLNLAAWETQGFLICYVLAQHPDVGKATFRVRRRHSQLNQDYVMHLSPSPPPEGGHVFFDPYSVDRVFRVFKRDQLQVYSDCFSRYDRRMERRIRPMGSRANMHSVELAPLDPVLLAATEQTLKWEAQRREREDLEERAWVTYDRDGEVGDVDARLARISRRVLDYMQ</sequence>
<accession>A0A0C4DQ57</accession>
<dbReference type="EMBL" id="ADBL01000503">
    <property type="status" value="NOT_ANNOTATED_CDS"/>
    <property type="molecule type" value="Genomic_DNA"/>
</dbReference>
<name>A0A0C4DQ57_MAGP6</name>
<feature type="region of interest" description="Disordered" evidence="1">
    <location>
        <begin position="46"/>
        <end position="114"/>
    </location>
</feature>
<organism evidence="3 4">
    <name type="scientific">Magnaporthiopsis poae (strain ATCC 64411 / 73-15)</name>
    <name type="common">Kentucky bluegrass fungus</name>
    <name type="synonym">Magnaporthe poae</name>
    <dbReference type="NCBI Taxonomy" id="644358"/>
    <lineage>
        <taxon>Eukaryota</taxon>
        <taxon>Fungi</taxon>
        <taxon>Dikarya</taxon>
        <taxon>Ascomycota</taxon>
        <taxon>Pezizomycotina</taxon>
        <taxon>Sordariomycetes</taxon>
        <taxon>Sordariomycetidae</taxon>
        <taxon>Magnaporthales</taxon>
        <taxon>Magnaporthaceae</taxon>
        <taxon>Magnaporthiopsis</taxon>
    </lineage>
</organism>